<dbReference type="PROSITE" id="PS51352">
    <property type="entry name" value="THIOREDOXIN_2"/>
    <property type="match status" value="1"/>
</dbReference>
<evidence type="ECO:0000259" key="2">
    <source>
        <dbReference type="PROSITE" id="PS51352"/>
    </source>
</evidence>
<comment type="caution">
    <text evidence="3">The sequence shown here is derived from an EMBL/GenBank/DDBJ whole genome shotgun (WGS) entry which is preliminary data.</text>
</comment>
<organism evidence="3 4">
    <name type="scientific">Sporosarcina saromensis</name>
    <dbReference type="NCBI Taxonomy" id="359365"/>
    <lineage>
        <taxon>Bacteria</taxon>
        <taxon>Bacillati</taxon>
        <taxon>Bacillota</taxon>
        <taxon>Bacilli</taxon>
        <taxon>Bacillales</taxon>
        <taxon>Caryophanaceae</taxon>
        <taxon>Sporosarcina</taxon>
    </lineage>
</organism>
<evidence type="ECO:0000256" key="1">
    <source>
        <dbReference type="SAM" id="Phobius"/>
    </source>
</evidence>
<dbReference type="EMBL" id="JAUBDI010000024">
    <property type="protein sequence ID" value="MDW0114930.1"/>
    <property type="molecule type" value="Genomic_DNA"/>
</dbReference>
<sequence>MKKLLIIGGIIVVIFGLLIFLNNQSNETKLKHNPYGKEDLEQSTIGLLGNENYSNIVLPDELYEKVKSGESVTAYFFSPECPYCMEMTPILMPIAEKNDIHVYQYNMLEFKNEAQPYGITSWPALIHYKDGKEVARSVGLPKNPEQDIQAFFDAYDEEK</sequence>
<keyword evidence="1" id="KW-0812">Transmembrane</keyword>
<protein>
    <submittedName>
        <fullName evidence="3">Thioredoxin family protein</fullName>
    </submittedName>
</protein>
<feature type="transmembrane region" description="Helical" evidence="1">
    <location>
        <begin position="6"/>
        <end position="23"/>
    </location>
</feature>
<dbReference type="Proteomes" id="UP001282284">
    <property type="component" value="Unassembled WGS sequence"/>
</dbReference>
<keyword evidence="1" id="KW-1133">Transmembrane helix</keyword>
<name>A0ABU4GD74_9BACL</name>
<evidence type="ECO:0000313" key="3">
    <source>
        <dbReference type="EMBL" id="MDW0114930.1"/>
    </source>
</evidence>
<dbReference type="Gene3D" id="3.40.30.10">
    <property type="entry name" value="Glutaredoxin"/>
    <property type="match status" value="1"/>
</dbReference>
<feature type="domain" description="Thioredoxin" evidence="2">
    <location>
        <begin position="47"/>
        <end position="159"/>
    </location>
</feature>
<dbReference type="SUPFAM" id="SSF52833">
    <property type="entry name" value="Thioredoxin-like"/>
    <property type="match status" value="1"/>
</dbReference>
<keyword evidence="1" id="KW-0472">Membrane</keyword>
<accession>A0ABU4GD74</accession>
<proteinExistence type="predicted"/>
<gene>
    <name evidence="3" type="ORF">QT711_17165</name>
</gene>
<keyword evidence="4" id="KW-1185">Reference proteome</keyword>
<reference evidence="3 4" key="1">
    <citation type="submission" date="2023-06" db="EMBL/GenBank/DDBJ databases">
        <title>Sporosarcina sp. nov., isolated from Korean traditional fermented seafood 'Jeotgal'.</title>
        <authorList>
            <person name="Yang A.I."/>
            <person name="Shin N.-R."/>
        </authorList>
    </citation>
    <scope>NUCLEOTIDE SEQUENCE [LARGE SCALE GENOMIC DNA]</scope>
    <source>
        <strain evidence="3 4">KCTC13119</strain>
    </source>
</reference>
<dbReference type="InterPro" id="IPR013766">
    <property type="entry name" value="Thioredoxin_domain"/>
</dbReference>
<dbReference type="RefSeq" id="WP_317946335.1">
    <property type="nucleotide sequence ID" value="NZ_JAUBDI010000024.1"/>
</dbReference>
<evidence type="ECO:0000313" key="4">
    <source>
        <dbReference type="Proteomes" id="UP001282284"/>
    </source>
</evidence>
<dbReference type="InterPro" id="IPR036249">
    <property type="entry name" value="Thioredoxin-like_sf"/>
</dbReference>
<dbReference type="Pfam" id="PF00085">
    <property type="entry name" value="Thioredoxin"/>
    <property type="match status" value="1"/>
</dbReference>
<dbReference type="CDD" id="cd02947">
    <property type="entry name" value="TRX_family"/>
    <property type="match status" value="1"/>
</dbReference>